<evidence type="ECO:0000313" key="1">
    <source>
        <dbReference type="EMBL" id="UJO21456.1"/>
    </source>
</evidence>
<dbReference type="PANTHER" id="PTHR42085">
    <property type="entry name" value="F-BOX DOMAIN-CONTAINING PROTEIN"/>
    <property type="match status" value="1"/>
</dbReference>
<dbReference type="GeneID" id="71989384"/>
<accession>A0A9Q8PFC1</accession>
<dbReference type="EMBL" id="CP090171">
    <property type="protein sequence ID" value="UJO21456.1"/>
    <property type="molecule type" value="Genomic_DNA"/>
</dbReference>
<organism evidence="1 2">
    <name type="scientific">Passalora fulva</name>
    <name type="common">Tomato leaf mold</name>
    <name type="synonym">Cladosporium fulvum</name>
    <dbReference type="NCBI Taxonomy" id="5499"/>
    <lineage>
        <taxon>Eukaryota</taxon>
        <taxon>Fungi</taxon>
        <taxon>Dikarya</taxon>
        <taxon>Ascomycota</taxon>
        <taxon>Pezizomycotina</taxon>
        <taxon>Dothideomycetes</taxon>
        <taxon>Dothideomycetidae</taxon>
        <taxon>Mycosphaerellales</taxon>
        <taxon>Mycosphaerellaceae</taxon>
        <taxon>Fulvia</taxon>
    </lineage>
</organism>
<dbReference type="OrthoDB" id="3650831at2759"/>
<gene>
    <name evidence="1" type="ORF">CLAFUR5_09506</name>
</gene>
<protein>
    <recommendedName>
        <fullName evidence="3">F-box domain-containing protein</fullName>
    </recommendedName>
</protein>
<keyword evidence="2" id="KW-1185">Reference proteome</keyword>
<dbReference type="Proteomes" id="UP000756132">
    <property type="component" value="Chromosome 9"/>
</dbReference>
<sequence>MSTSRLLALPAELRNHIYELALTPSLTPCELYHAKPPSCALLQTSRQVHNEAKGMYEEACRKYWSGTLFTATQRRWQEIRQPNPRLSVLDDHQVFGLIRRVEVTANDPSLNTTMTLHRLDAGDAWKMEGHTVYKDGSDDHLWTRYLVAVPWDDKLKVSNRISAYDTEAEALVDSAGIVDGSTGHERAMVLIRFMGVR</sequence>
<dbReference type="InterPro" id="IPR038883">
    <property type="entry name" value="AN11006-like"/>
</dbReference>
<dbReference type="RefSeq" id="XP_047765822.1">
    <property type="nucleotide sequence ID" value="XM_047908654.1"/>
</dbReference>
<dbReference type="AlphaFoldDB" id="A0A9Q8PFC1"/>
<evidence type="ECO:0000313" key="2">
    <source>
        <dbReference type="Proteomes" id="UP000756132"/>
    </source>
</evidence>
<evidence type="ECO:0008006" key="3">
    <source>
        <dbReference type="Google" id="ProtNLM"/>
    </source>
</evidence>
<proteinExistence type="predicted"/>
<reference evidence="1" key="2">
    <citation type="journal article" date="2022" name="Microb. Genom.">
        <title>A chromosome-scale genome assembly of the tomato pathogen Cladosporium fulvum reveals a compartmentalized genome architecture and the presence of a dispensable chromosome.</title>
        <authorList>
            <person name="Zaccaron A.Z."/>
            <person name="Chen L.H."/>
            <person name="Samaras A."/>
            <person name="Stergiopoulos I."/>
        </authorList>
    </citation>
    <scope>NUCLEOTIDE SEQUENCE</scope>
    <source>
        <strain evidence="1">Race5_Kim</strain>
    </source>
</reference>
<dbReference type="PANTHER" id="PTHR42085:SF1">
    <property type="entry name" value="F-BOX DOMAIN-CONTAINING PROTEIN"/>
    <property type="match status" value="1"/>
</dbReference>
<dbReference type="KEGG" id="ffu:CLAFUR5_09506"/>
<reference evidence="1" key="1">
    <citation type="submission" date="2021-12" db="EMBL/GenBank/DDBJ databases">
        <authorList>
            <person name="Zaccaron A."/>
            <person name="Stergiopoulos I."/>
        </authorList>
    </citation>
    <scope>NUCLEOTIDE SEQUENCE</scope>
    <source>
        <strain evidence="1">Race5_Kim</strain>
    </source>
</reference>
<name>A0A9Q8PFC1_PASFU</name>